<evidence type="ECO:0000313" key="3">
    <source>
        <dbReference type="Proteomes" id="UP001589896"/>
    </source>
</evidence>
<dbReference type="Gene3D" id="2.40.160.20">
    <property type="match status" value="1"/>
</dbReference>
<gene>
    <name evidence="2" type="ORF">ACFFGH_03530</name>
</gene>
<evidence type="ECO:0000313" key="2">
    <source>
        <dbReference type="EMBL" id="MFC0676924.1"/>
    </source>
</evidence>
<proteinExistence type="predicted"/>
<comment type="caution">
    <text evidence="2">The sequence shown here is derived from an EMBL/GenBank/DDBJ whole genome shotgun (WGS) entry which is preliminary data.</text>
</comment>
<protein>
    <recommendedName>
        <fullName evidence="4">Outer membrane protein beta-barrel domain-containing protein</fullName>
    </recommendedName>
</protein>
<dbReference type="Proteomes" id="UP001589896">
    <property type="component" value="Unassembled WGS sequence"/>
</dbReference>
<feature type="chain" id="PRO_5045455320" description="Outer membrane protein beta-barrel domain-containing protein" evidence="1">
    <location>
        <begin position="24"/>
        <end position="166"/>
    </location>
</feature>
<name>A0ABV6RIW1_9GAMM</name>
<reference evidence="2 3" key="1">
    <citation type="submission" date="2024-09" db="EMBL/GenBank/DDBJ databases">
        <authorList>
            <person name="Sun Q."/>
            <person name="Mori K."/>
        </authorList>
    </citation>
    <scope>NUCLEOTIDE SEQUENCE [LARGE SCALE GENOMIC DNA]</scope>
    <source>
        <strain evidence="2 3">KCTC 23076</strain>
    </source>
</reference>
<evidence type="ECO:0000256" key="1">
    <source>
        <dbReference type="SAM" id="SignalP"/>
    </source>
</evidence>
<evidence type="ECO:0008006" key="4">
    <source>
        <dbReference type="Google" id="ProtNLM"/>
    </source>
</evidence>
<keyword evidence="1" id="KW-0732">Signal</keyword>
<feature type="signal peptide" evidence="1">
    <location>
        <begin position="1"/>
        <end position="23"/>
    </location>
</feature>
<organism evidence="2 3">
    <name type="scientific">Lysobacter korlensis</name>
    <dbReference type="NCBI Taxonomy" id="553636"/>
    <lineage>
        <taxon>Bacteria</taxon>
        <taxon>Pseudomonadati</taxon>
        <taxon>Pseudomonadota</taxon>
        <taxon>Gammaproteobacteria</taxon>
        <taxon>Lysobacterales</taxon>
        <taxon>Lysobacteraceae</taxon>
        <taxon>Lysobacter</taxon>
    </lineage>
</organism>
<sequence length="166" mass="18117">MIIKRTVCATVLALMAAASAAQAQQRPEPQWWLDVNLGSYHFGDESGFLPPGERFNEFNPGIGVEVQWQPRHAVAAGYFRNSVDRNSLYALYQYTPLQFGRYVRVGGMVGAVTGYPGYNDGGIAPAGGLVVKIERGRIGANLIVLPEIPDVTPTTLGLQVKLRLDR</sequence>
<dbReference type="RefSeq" id="WP_386664859.1">
    <property type="nucleotide sequence ID" value="NZ_JBHLTG010000001.1"/>
</dbReference>
<keyword evidence="3" id="KW-1185">Reference proteome</keyword>
<accession>A0ABV6RIW1</accession>
<dbReference type="EMBL" id="JBHLTG010000001">
    <property type="protein sequence ID" value="MFC0676924.1"/>
    <property type="molecule type" value="Genomic_DNA"/>
</dbReference>